<name>A0A5B7G5B0_PORTR</name>
<proteinExistence type="predicted"/>
<accession>A0A5B7G5B0</accession>
<evidence type="ECO:0000313" key="1">
    <source>
        <dbReference type="EMBL" id="MPC52423.1"/>
    </source>
</evidence>
<sequence>MEGVDSARGKHFVSTAINSHARPPSLPLMPLLPPYLFSHLPTHPASRSSPPFTSPFSQHEQLKGELQHLKCNTWKCRAPFRPPEILPSVALFIQAQVKSNQERVDV</sequence>
<reference evidence="1 2" key="1">
    <citation type="submission" date="2019-05" db="EMBL/GenBank/DDBJ databases">
        <title>Another draft genome of Portunus trituberculatus and its Hox gene families provides insights of decapod evolution.</title>
        <authorList>
            <person name="Jeong J.-H."/>
            <person name="Song I."/>
            <person name="Kim S."/>
            <person name="Choi T."/>
            <person name="Kim D."/>
            <person name="Ryu S."/>
            <person name="Kim W."/>
        </authorList>
    </citation>
    <scope>NUCLEOTIDE SEQUENCE [LARGE SCALE GENOMIC DNA]</scope>
    <source>
        <tissue evidence="1">Muscle</tissue>
    </source>
</reference>
<comment type="caution">
    <text evidence="1">The sequence shown here is derived from an EMBL/GenBank/DDBJ whole genome shotgun (WGS) entry which is preliminary data.</text>
</comment>
<keyword evidence="2" id="KW-1185">Reference proteome</keyword>
<protein>
    <submittedName>
        <fullName evidence="1">Uncharacterized protein</fullName>
    </submittedName>
</protein>
<organism evidence="1 2">
    <name type="scientific">Portunus trituberculatus</name>
    <name type="common">Swimming crab</name>
    <name type="synonym">Neptunus trituberculatus</name>
    <dbReference type="NCBI Taxonomy" id="210409"/>
    <lineage>
        <taxon>Eukaryota</taxon>
        <taxon>Metazoa</taxon>
        <taxon>Ecdysozoa</taxon>
        <taxon>Arthropoda</taxon>
        <taxon>Crustacea</taxon>
        <taxon>Multicrustacea</taxon>
        <taxon>Malacostraca</taxon>
        <taxon>Eumalacostraca</taxon>
        <taxon>Eucarida</taxon>
        <taxon>Decapoda</taxon>
        <taxon>Pleocyemata</taxon>
        <taxon>Brachyura</taxon>
        <taxon>Eubrachyura</taxon>
        <taxon>Portunoidea</taxon>
        <taxon>Portunidae</taxon>
        <taxon>Portuninae</taxon>
        <taxon>Portunus</taxon>
    </lineage>
</organism>
<dbReference type="Proteomes" id="UP000324222">
    <property type="component" value="Unassembled WGS sequence"/>
</dbReference>
<gene>
    <name evidence="1" type="ORF">E2C01_046291</name>
</gene>
<dbReference type="EMBL" id="VSRR010010869">
    <property type="protein sequence ID" value="MPC52423.1"/>
    <property type="molecule type" value="Genomic_DNA"/>
</dbReference>
<evidence type="ECO:0000313" key="2">
    <source>
        <dbReference type="Proteomes" id="UP000324222"/>
    </source>
</evidence>
<dbReference type="AlphaFoldDB" id="A0A5B7G5B0"/>